<dbReference type="Proteomes" id="UP000178448">
    <property type="component" value="Unassembled WGS sequence"/>
</dbReference>
<comment type="caution">
    <text evidence="1">The sequence shown here is derived from an EMBL/GenBank/DDBJ whole genome shotgun (WGS) entry which is preliminary data.</text>
</comment>
<dbReference type="EMBL" id="MFJD01000003">
    <property type="protein sequence ID" value="OGG04393.1"/>
    <property type="molecule type" value="Genomic_DNA"/>
</dbReference>
<proteinExistence type="predicted"/>
<evidence type="ECO:0000313" key="2">
    <source>
        <dbReference type="Proteomes" id="UP000178448"/>
    </source>
</evidence>
<name>A0A1F5YWD4_9BACT</name>
<sequence>MVRFVSYSINLIKSASIRNLDLSVRCTGYAHFTMPGIFFVPDNLQFTNGLQAIRNEIWSEKWQK</sequence>
<gene>
    <name evidence="1" type="ORF">A2Z33_04450</name>
</gene>
<evidence type="ECO:0000313" key="1">
    <source>
        <dbReference type="EMBL" id="OGG04393.1"/>
    </source>
</evidence>
<reference evidence="1 2" key="1">
    <citation type="journal article" date="2016" name="Nat. Commun.">
        <title>Thousands of microbial genomes shed light on interconnected biogeochemical processes in an aquifer system.</title>
        <authorList>
            <person name="Anantharaman K."/>
            <person name="Brown C.T."/>
            <person name="Hug L.A."/>
            <person name="Sharon I."/>
            <person name="Castelle C.J."/>
            <person name="Probst A.J."/>
            <person name="Thomas B.C."/>
            <person name="Singh A."/>
            <person name="Wilkins M.J."/>
            <person name="Karaoz U."/>
            <person name="Brodie E.L."/>
            <person name="Williams K.H."/>
            <person name="Hubbard S.S."/>
            <person name="Banfield J.F."/>
        </authorList>
    </citation>
    <scope>NUCLEOTIDE SEQUENCE [LARGE SCALE GENOMIC DNA]</scope>
</reference>
<protein>
    <submittedName>
        <fullName evidence="1">Uncharacterized protein</fullName>
    </submittedName>
</protein>
<accession>A0A1F5YWD4</accession>
<dbReference type="AlphaFoldDB" id="A0A1F5YWD4"/>
<dbReference type="STRING" id="1798374.A2Z33_04450"/>
<organism evidence="1 2">
    <name type="scientific">Candidatus Gottesmanbacteria bacterium RBG_16_52_11</name>
    <dbReference type="NCBI Taxonomy" id="1798374"/>
    <lineage>
        <taxon>Bacteria</taxon>
        <taxon>Candidatus Gottesmaniibacteriota</taxon>
    </lineage>
</organism>